<gene>
    <name evidence="7" type="ORF">Afil01_35230</name>
</gene>
<reference evidence="7" key="1">
    <citation type="submission" date="2023-03" db="EMBL/GenBank/DDBJ databases">
        <title>Actinorhabdospora filicis NBRC 111898.</title>
        <authorList>
            <person name="Ichikawa N."/>
            <person name="Sato H."/>
            <person name="Tonouchi N."/>
        </authorList>
    </citation>
    <scope>NUCLEOTIDE SEQUENCE</scope>
    <source>
        <strain evidence="7">NBRC 111898</strain>
    </source>
</reference>
<accession>A0A9W6SQ57</accession>
<evidence type="ECO:0000313" key="8">
    <source>
        <dbReference type="Proteomes" id="UP001165079"/>
    </source>
</evidence>
<dbReference type="SUPFAM" id="SSF53850">
    <property type="entry name" value="Periplasmic binding protein-like II"/>
    <property type="match status" value="1"/>
</dbReference>
<dbReference type="RefSeq" id="WP_285663863.1">
    <property type="nucleotide sequence ID" value="NZ_BSTX01000002.1"/>
</dbReference>
<keyword evidence="8" id="KW-1185">Reference proteome</keyword>
<comment type="caution">
    <text evidence="7">The sequence shown here is derived from an EMBL/GenBank/DDBJ whole genome shotgun (WGS) entry which is preliminary data.</text>
</comment>
<comment type="subcellular location">
    <subcellularLocation>
        <location evidence="1">Cell envelope</location>
    </subcellularLocation>
</comment>
<evidence type="ECO:0000256" key="5">
    <source>
        <dbReference type="SAM" id="SignalP"/>
    </source>
</evidence>
<evidence type="ECO:0000259" key="6">
    <source>
        <dbReference type="SMART" id="SM00062"/>
    </source>
</evidence>
<keyword evidence="3 5" id="KW-0732">Signal</keyword>
<dbReference type="CDD" id="cd13530">
    <property type="entry name" value="PBP2_peptides_like"/>
    <property type="match status" value="1"/>
</dbReference>
<feature type="signal peptide" evidence="5">
    <location>
        <begin position="1"/>
        <end position="24"/>
    </location>
</feature>
<dbReference type="EMBL" id="BSTX01000002">
    <property type="protein sequence ID" value="GLZ78716.1"/>
    <property type="molecule type" value="Genomic_DNA"/>
</dbReference>
<dbReference type="Proteomes" id="UP001165079">
    <property type="component" value="Unassembled WGS sequence"/>
</dbReference>
<evidence type="ECO:0000256" key="3">
    <source>
        <dbReference type="ARBA" id="ARBA00022729"/>
    </source>
</evidence>
<dbReference type="GO" id="GO:0030313">
    <property type="term" value="C:cell envelope"/>
    <property type="evidence" value="ECO:0007669"/>
    <property type="project" value="UniProtKB-SubCell"/>
</dbReference>
<evidence type="ECO:0000256" key="4">
    <source>
        <dbReference type="RuleBase" id="RU003744"/>
    </source>
</evidence>
<dbReference type="SMART" id="SM00062">
    <property type="entry name" value="PBPb"/>
    <property type="match status" value="1"/>
</dbReference>
<name>A0A9W6SQ57_9ACTN</name>
<evidence type="ECO:0000313" key="7">
    <source>
        <dbReference type="EMBL" id="GLZ78716.1"/>
    </source>
</evidence>
<proteinExistence type="inferred from homology"/>
<dbReference type="PROSITE" id="PS51257">
    <property type="entry name" value="PROKAR_LIPOPROTEIN"/>
    <property type="match status" value="1"/>
</dbReference>
<dbReference type="InterPro" id="IPR001638">
    <property type="entry name" value="Solute-binding_3/MltF_N"/>
</dbReference>
<dbReference type="PANTHER" id="PTHR35936">
    <property type="entry name" value="MEMBRANE-BOUND LYTIC MUREIN TRANSGLYCOSYLASE F"/>
    <property type="match status" value="1"/>
</dbReference>
<dbReference type="PROSITE" id="PS01039">
    <property type="entry name" value="SBP_BACTERIAL_3"/>
    <property type="match status" value="1"/>
</dbReference>
<feature type="domain" description="Solute-binding protein family 3/N-terminal" evidence="6">
    <location>
        <begin position="48"/>
        <end position="271"/>
    </location>
</feature>
<organism evidence="7 8">
    <name type="scientific">Actinorhabdospora filicis</name>
    <dbReference type="NCBI Taxonomy" id="1785913"/>
    <lineage>
        <taxon>Bacteria</taxon>
        <taxon>Bacillati</taxon>
        <taxon>Actinomycetota</taxon>
        <taxon>Actinomycetes</taxon>
        <taxon>Micromonosporales</taxon>
        <taxon>Micromonosporaceae</taxon>
        <taxon>Actinorhabdospora</taxon>
    </lineage>
</organism>
<dbReference type="InterPro" id="IPR018313">
    <property type="entry name" value="SBP_3_CS"/>
</dbReference>
<dbReference type="Pfam" id="PF00497">
    <property type="entry name" value="SBP_bac_3"/>
    <property type="match status" value="1"/>
</dbReference>
<comment type="similarity">
    <text evidence="2 4">Belongs to the bacterial solute-binding protein 3 family.</text>
</comment>
<evidence type="ECO:0000256" key="2">
    <source>
        <dbReference type="ARBA" id="ARBA00010333"/>
    </source>
</evidence>
<dbReference type="PANTHER" id="PTHR35936:SF17">
    <property type="entry name" value="ARGININE-BINDING EXTRACELLULAR PROTEIN ARTP"/>
    <property type="match status" value="1"/>
</dbReference>
<evidence type="ECO:0000256" key="1">
    <source>
        <dbReference type="ARBA" id="ARBA00004196"/>
    </source>
</evidence>
<sequence length="275" mass="29559">MITGRRRRLAAIGGLVLAATIAMAGCAKEKPTTETPSGAQVSLVKAGALTVCTSLPYPPFQEKQGDKVVGFDVDIVDLVAAKLSVKQDIVDIDFNQIKGGAALEAGTCDLAAAGMTITDERKQNLTFSDPYFDEIIAFMTPKGKKVMTIEEVKSKGLKLGVQAATTSLDYATKAGLDPVQFNDAGKQLQALQSGTVDVILQDHPVIYDWLTKPEIEKDFELGGMIKTGAQYGFGLKKNADPNLVKIINETLAEAKKNGKYDELYQKWIGEKPATS</sequence>
<dbReference type="AlphaFoldDB" id="A0A9W6SQ57"/>
<protein>
    <submittedName>
        <fullName evidence="7">Basic amino acid ABC transporter substrate-binding protein</fullName>
    </submittedName>
</protein>
<dbReference type="Gene3D" id="3.40.190.10">
    <property type="entry name" value="Periplasmic binding protein-like II"/>
    <property type="match status" value="2"/>
</dbReference>
<feature type="chain" id="PRO_5040903380" evidence="5">
    <location>
        <begin position="25"/>
        <end position="275"/>
    </location>
</feature>